<comment type="caution">
    <text evidence="1">The sequence shown here is derived from an EMBL/GenBank/DDBJ whole genome shotgun (WGS) entry which is preliminary data.</text>
</comment>
<sequence>MKLFGERGCQWQRPEWRARTDRYETLAIGGFADPHHIQPGPGVWAQCGAHERDRQLRAIEQWTALAAIGRHIFGGRKVGADPLQRDADQFTALDPLKAAIPVRKPLRREICQRREHETHQRQRHEGLDQRKAALACPLLCKRSVHFGGPRIKRTVLRSDTAPEGDRT</sequence>
<accession>A0A1J5P1Q7</accession>
<evidence type="ECO:0000313" key="1">
    <source>
        <dbReference type="EMBL" id="OIQ65002.1"/>
    </source>
</evidence>
<reference evidence="1" key="1">
    <citation type="submission" date="2016-10" db="EMBL/GenBank/DDBJ databases">
        <title>Sequence of Gallionella enrichment culture.</title>
        <authorList>
            <person name="Poehlein A."/>
            <person name="Muehling M."/>
            <person name="Daniel R."/>
        </authorList>
    </citation>
    <scope>NUCLEOTIDE SEQUENCE</scope>
</reference>
<dbReference type="AlphaFoldDB" id="A0A1J5P1Q7"/>
<gene>
    <name evidence="1" type="ORF">GALL_534440</name>
</gene>
<dbReference type="EMBL" id="MLJW01007669">
    <property type="protein sequence ID" value="OIQ65002.1"/>
    <property type="molecule type" value="Genomic_DNA"/>
</dbReference>
<proteinExistence type="predicted"/>
<protein>
    <submittedName>
        <fullName evidence="1">Uncharacterized protein</fullName>
    </submittedName>
</protein>
<organism evidence="1">
    <name type="scientific">mine drainage metagenome</name>
    <dbReference type="NCBI Taxonomy" id="410659"/>
    <lineage>
        <taxon>unclassified sequences</taxon>
        <taxon>metagenomes</taxon>
        <taxon>ecological metagenomes</taxon>
    </lineage>
</organism>
<name>A0A1J5P1Q7_9ZZZZ</name>